<reference evidence="2" key="1">
    <citation type="submission" date="2020-02" db="EMBL/GenBank/DDBJ databases">
        <authorList>
            <person name="Meier V. D."/>
        </authorList>
    </citation>
    <scope>NUCLEOTIDE SEQUENCE</scope>
    <source>
        <strain evidence="2">AVDCRST_MAG94</strain>
    </source>
</reference>
<dbReference type="AlphaFoldDB" id="A0A6J4MMS3"/>
<name>A0A6J4MMS3_9CYAN</name>
<organism evidence="2">
    <name type="scientific">uncultured Leptolyngbya sp</name>
    <dbReference type="NCBI Taxonomy" id="332963"/>
    <lineage>
        <taxon>Bacteria</taxon>
        <taxon>Bacillati</taxon>
        <taxon>Cyanobacteriota</taxon>
        <taxon>Cyanophyceae</taxon>
        <taxon>Leptolyngbyales</taxon>
        <taxon>Leptolyngbyaceae</taxon>
        <taxon>Leptolyngbya group</taxon>
        <taxon>Leptolyngbya</taxon>
        <taxon>environmental samples</taxon>
    </lineage>
</organism>
<protein>
    <submittedName>
        <fullName evidence="2">Uncharacterized protein</fullName>
    </submittedName>
</protein>
<feature type="compositionally biased region" description="Polar residues" evidence="1">
    <location>
        <begin position="18"/>
        <end position="29"/>
    </location>
</feature>
<proteinExistence type="predicted"/>
<feature type="region of interest" description="Disordered" evidence="1">
    <location>
        <begin position="1"/>
        <end position="30"/>
    </location>
</feature>
<dbReference type="EMBL" id="CADCTY010001238">
    <property type="protein sequence ID" value="CAA9363866.1"/>
    <property type="molecule type" value="Genomic_DNA"/>
</dbReference>
<sequence>GSFGSTNSTSLFAGATGPSASKTTATRPAQFTGAASKANAGIFTIFMV</sequence>
<feature type="non-terminal residue" evidence="2">
    <location>
        <position position="1"/>
    </location>
</feature>
<gene>
    <name evidence="2" type="ORF">AVDCRST_MAG94-3562</name>
</gene>
<feature type="non-terminal residue" evidence="2">
    <location>
        <position position="48"/>
    </location>
</feature>
<feature type="compositionally biased region" description="Polar residues" evidence="1">
    <location>
        <begin position="1"/>
        <end position="11"/>
    </location>
</feature>
<evidence type="ECO:0000313" key="2">
    <source>
        <dbReference type="EMBL" id="CAA9363866.1"/>
    </source>
</evidence>
<accession>A0A6J4MMS3</accession>
<evidence type="ECO:0000256" key="1">
    <source>
        <dbReference type="SAM" id="MobiDB-lite"/>
    </source>
</evidence>